<dbReference type="AlphaFoldDB" id="A0A819CS81"/>
<protein>
    <submittedName>
        <fullName evidence="1">Uncharacterized protein</fullName>
    </submittedName>
</protein>
<proteinExistence type="predicted"/>
<evidence type="ECO:0000313" key="2">
    <source>
        <dbReference type="Proteomes" id="UP000663844"/>
    </source>
</evidence>
<sequence>MHEDLLTIFVCIYLATTTTTTFNSYNNLRWNQTGQTVAGTTQGTSANQLKNP</sequence>
<dbReference type="EMBL" id="CAJOAZ010001505">
    <property type="protein sequence ID" value="CAF3822588.1"/>
    <property type="molecule type" value="Genomic_DNA"/>
</dbReference>
<reference evidence="1" key="1">
    <citation type="submission" date="2021-02" db="EMBL/GenBank/DDBJ databases">
        <authorList>
            <person name="Nowell W R."/>
        </authorList>
    </citation>
    <scope>NUCLEOTIDE SEQUENCE</scope>
</reference>
<evidence type="ECO:0000313" key="1">
    <source>
        <dbReference type="EMBL" id="CAF3822588.1"/>
    </source>
</evidence>
<name>A0A819CS81_9BILA</name>
<gene>
    <name evidence="1" type="ORF">OXD698_LOCUS19540</name>
</gene>
<accession>A0A819CS81</accession>
<comment type="caution">
    <text evidence="1">The sequence shown here is derived from an EMBL/GenBank/DDBJ whole genome shotgun (WGS) entry which is preliminary data.</text>
</comment>
<organism evidence="1 2">
    <name type="scientific">Adineta steineri</name>
    <dbReference type="NCBI Taxonomy" id="433720"/>
    <lineage>
        <taxon>Eukaryota</taxon>
        <taxon>Metazoa</taxon>
        <taxon>Spiralia</taxon>
        <taxon>Gnathifera</taxon>
        <taxon>Rotifera</taxon>
        <taxon>Eurotatoria</taxon>
        <taxon>Bdelloidea</taxon>
        <taxon>Adinetida</taxon>
        <taxon>Adinetidae</taxon>
        <taxon>Adineta</taxon>
    </lineage>
</organism>
<feature type="non-terminal residue" evidence="1">
    <location>
        <position position="52"/>
    </location>
</feature>
<dbReference type="Proteomes" id="UP000663844">
    <property type="component" value="Unassembled WGS sequence"/>
</dbReference>